<dbReference type="CDD" id="cd00082">
    <property type="entry name" value="HisKA"/>
    <property type="match status" value="1"/>
</dbReference>
<keyword evidence="12" id="KW-0812">Transmembrane</keyword>
<keyword evidence="7" id="KW-0547">Nucleotide-binding</keyword>
<evidence type="ECO:0000259" key="13">
    <source>
        <dbReference type="PROSITE" id="PS50109"/>
    </source>
</evidence>
<dbReference type="GO" id="GO:0030295">
    <property type="term" value="F:protein kinase activator activity"/>
    <property type="evidence" value="ECO:0007669"/>
    <property type="project" value="TreeGrafter"/>
</dbReference>
<feature type="domain" description="HAMP" evidence="14">
    <location>
        <begin position="192"/>
        <end position="244"/>
    </location>
</feature>
<dbReference type="PROSITE" id="PS50109">
    <property type="entry name" value="HIS_KIN"/>
    <property type="match status" value="1"/>
</dbReference>
<keyword evidence="10" id="KW-0902">Two-component regulatory system</keyword>
<organism evidence="15 16">
    <name type="scientific">Exiguobacterium oxidotolerans</name>
    <dbReference type="NCBI Taxonomy" id="223958"/>
    <lineage>
        <taxon>Bacteria</taxon>
        <taxon>Bacillati</taxon>
        <taxon>Bacillota</taxon>
        <taxon>Bacilli</taxon>
        <taxon>Bacillales</taxon>
        <taxon>Bacillales Family XII. Incertae Sedis</taxon>
        <taxon>Exiguobacterium</taxon>
    </lineage>
</organism>
<dbReference type="InterPro" id="IPR003661">
    <property type="entry name" value="HisK_dim/P_dom"/>
</dbReference>
<dbReference type="Pfam" id="PF02518">
    <property type="entry name" value="HATPase_c"/>
    <property type="match status" value="1"/>
</dbReference>
<dbReference type="SMART" id="SM00388">
    <property type="entry name" value="HisKA"/>
    <property type="match status" value="1"/>
</dbReference>
<keyword evidence="16" id="KW-1185">Reference proteome</keyword>
<keyword evidence="11 12" id="KW-0472">Membrane</keyword>
<evidence type="ECO:0000256" key="11">
    <source>
        <dbReference type="ARBA" id="ARBA00023136"/>
    </source>
</evidence>
<keyword evidence="8 15" id="KW-0418">Kinase</keyword>
<dbReference type="Proteomes" id="UP000439752">
    <property type="component" value="Unassembled WGS sequence"/>
</dbReference>
<dbReference type="CDD" id="cd06225">
    <property type="entry name" value="HAMP"/>
    <property type="match status" value="1"/>
</dbReference>
<dbReference type="GO" id="GO:0000155">
    <property type="term" value="F:phosphorelay sensor kinase activity"/>
    <property type="evidence" value="ECO:0007669"/>
    <property type="project" value="InterPro"/>
</dbReference>
<dbReference type="SMART" id="SM00304">
    <property type="entry name" value="HAMP"/>
    <property type="match status" value="1"/>
</dbReference>
<dbReference type="SUPFAM" id="SSF47384">
    <property type="entry name" value="Homodimeric domain of signal transducing histidine kinase"/>
    <property type="match status" value="1"/>
</dbReference>
<name>A0A653IFK3_9BACL</name>
<feature type="transmembrane region" description="Helical" evidence="12">
    <location>
        <begin position="171"/>
        <end position="190"/>
    </location>
</feature>
<evidence type="ECO:0000256" key="10">
    <source>
        <dbReference type="ARBA" id="ARBA00023012"/>
    </source>
</evidence>
<keyword evidence="6" id="KW-0808">Transferase</keyword>
<dbReference type="PANTHER" id="PTHR42878">
    <property type="entry name" value="TWO-COMPONENT HISTIDINE KINASE"/>
    <property type="match status" value="1"/>
</dbReference>
<proteinExistence type="predicted"/>
<dbReference type="InterPro" id="IPR035965">
    <property type="entry name" value="PAS-like_dom_sf"/>
</dbReference>
<dbReference type="InterPro" id="IPR005467">
    <property type="entry name" value="His_kinase_dom"/>
</dbReference>
<dbReference type="Pfam" id="PF00512">
    <property type="entry name" value="HisKA"/>
    <property type="match status" value="1"/>
</dbReference>
<dbReference type="Pfam" id="PF00672">
    <property type="entry name" value="HAMP"/>
    <property type="match status" value="1"/>
</dbReference>
<dbReference type="PROSITE" id="PS50885">
    <property type="entry name" value="HAMP"/>
    <property type="match status" value="1"/>
</dbReference>
<keyword evidence="4" id="KW-1003">Cell membrane</keyword>
<feature type="transmembrane region" description="Helical" evidence="12">
    <location>
        <begin position="13"/>
        <end position="36"/>
    </location>
</feature>
<dbReference type="SUPFAM" id="SSF158472">
    <property type="entry name" value="HAMP domain-like"/>
    <property type="match status" value="1"/>
</dbReference>
<dbReference type="EC" id="2.7.13.3" evidence="3"/>
<evidence type="ECO:0000256" key="2">
    <source>
        <dbReference type="ARBA" id="ARBA00004651"/>
    </source>
</evidence>
<sequence length="577" mass="64553">MTMKWLQSVVIKLWGTILLLVSVVLIALTILLLEFFNSFHIEQERGHLAKLGQQVETVFQAHDGLEEGSATAVEITDIYGATLIATTKGETIQTNISEEKARRMIKELERQNWKAVDGEEGETAIGNYEVFNGKAALAYRAPLVTSSEAGTTYLIEELTNIEQANEGARQIIQLCVLLAIIGTTVFAFFLSTRITAPLRTIRQAVVEAGEGKFDQSLTQRSRDEIGDLALAFNEMSSQLNQYVTDLDKERHLLSSILRCMADGVLTFSDSGELLATNPPAEDFLAGAPVPEELIDLFKTVMRTETEMTVSFEREGRYYIIIVSPLLEHEEQIGAVAVLRDMTEAQQLEKMRADFVANVSHELRTPLVMLQGYSEAIVDGMTESDEATKEFASIIYDESQRLSRLVNDLLDLARMEAGHQELRIEPMEAVPFAKRMIKKFKQMGRDKRVSFDVVGPNVEFEADPDQMEQVLTNLLGNALRYTEDGQIEINIAEDRENIFLSVIDSGTGIPEEDVPFVFDRFYKADKARTRGKTGTGIGLAIVVNVVRSHEGEVEVESQLGEGSTFRIRLPKKQRKRTL</sequence>
<comment type="catalytic activity">
    <reaction evidence="1">
        <text>ATP + protein L-histidine = ADP + protein N-phospho-L-histidine.</text>
        <dbReference type="EC" id="2.7.13.3"/>
    </reaction>
</comment>
<dbReference type="PANTHER" id="PTHR42878:SF3">
    <property type="entry name" value="HISTIDINE PROTEIN KINASE SAES"/>
    <property type="match status" value="1"/>
</dbReference>
<dbReference type="GO" id="GO:0000156">
    <property type="term" value="F:phosphorelay response regulator activity"/>
    <property type="evidence" value="ECO:0007669"/>
    <property type="project" value="TreeGrafter"/>
</dbReference>
<dbReference type="GO" id="GO:0005524">
    <property type="term" value="F:ATP binding"/>
    <property type="evidence" value="ECO:0007669"/>
    <property type="project" value="UniProtKB-KW"/>
</dbReference>
<evidence type="ECO:0000256" key="1">
    <source>
        <dbReference type="ARBA" id="ARBA00000085"/>
    </source>
</evidence>
<evidence type="ECO:0000256" key="5">
    <source>
        <dbReference type="ARBA" id="ARBA00022553"/>
    </source>
</evidence>
<keyword evidence="9" id="KW-0067">ATP-binding</keyword>
<dbReference type="AlphaFoldDB" id="A0A653IFK3"/>
<evidence type="ECO:0000313" key="16">
    <source>
        <dbReference type="Proteomes" id="UP000439752"/>
    </source>
</evidence>
<dbReference type="Gene3D" id="3.30.565.10">
    <property type="entry name" value="Histidine kinase-like ATPase, C-terminal domain"/>
    <property type="match status" value="1"/>
</dbReference>
<dbReference type="FunFam" id="3.30.565.10:FF:000006">
    <property type="entry name" value="Sensor histidine kinase WalK"/>
    <property type="match status" value="1"/>
</dbReference>
<evidence type="ECO:0000256" key="7">
    <source>
        <dbReference type="ARBA" id="ARBA00022741"/>
    </source>
</evidence>
<evidence type="ECO:0000256" key="8">
    <source>
        <dbReference type="ARBA" id="ARBA00022777"/>
    </source>
</evidence>
<evidence type="ECO:0000256" key="6">
    <source>
        <dbReference type="ARBA" id="ARBA00022679"/>
    </source>
</evidence>
<evidence type="ECO:0000256" key="4">
    <source>
        <dbReference type="ARBA" id="ARBA00022475"/>
    </source>
</evidence>
<dbReference type="Gene3D" id="1.10.287.130">
    <property type="match status" value="1"/>
</dbReference>
<evidence type="ECO:0000256" key="3">
    <source>
        <dbReference type="ARBA" id="ARBA00012438"/>
    </source>
</evidence>
<evidence type="ECO:0000256" key="9">
    <source>
        <dbReference type="ARBA" id="ARBA00022840"/>
    </source>
</evidence>
<dbReference type="SMART" id="SM00387">
    <property type="entry name" value="HATPase_c"/>
    <property type="match status" value="1"/>
</dbReference>
<dbReference type="FunFam" id="1.10.287.130:FF:000001">
    <property type="entry name" value="Two-component sensor histidine kinase"/>
    <property type="match status" value="1"/>
</dbReference>
<dbReference type="InterPro" id="IPR036097">
    <property type="entry name" value="HisK_dim/P_sf"/>
</dbReference>
<dbReference type="SUPFAM" id="SSF55874">
    <property type="entry name" value="ATPase domain of HSP90 chaperone/DNA topoisomerase II/histidine kinase"/>
    <property type="match status" value="1"/>
</dbReference>
<keyword evidence="5" id="KW-0597">Phosphoprotein</keyword>
<evidence type="ECO:0000256" key="12">
    <source>
        <dbReference type="SAM" id="Phobius"/>
    </source>
</evidence>
<dbReference type="InterPro" id="IPR004358">
    <property type="entry name" value="Sig_transdc_His_kin-like_C"/>
</dbReference>
<evidence type="ECO:0000259" key="14">
    <source>
        <dbReference type="PROSITE" id="PS50885"/>
    </source>
</evidence>
<accession>A0A653IFK3</accession>
<protein>
    <recommendedName>
        <fullName evidence="3">histidine kinase</fullName>
        <ecNumber evidence="3">2.7.13.3</ecNumber>
    </recommendedName>
</protein>
<dbReference type="Gene3D" id="3.30.450.20">
    <property type="entry name" value="PAS domain"/>
    <property type="match status" value="1"/>
</dbReference>
<dbReference type="EMBL" id="CABWKQ010000030">
    <property type="protein sequence ID" value="VWX37881.1"/>
    <property type="molecule type" value="Genomic_DNA"/>
</dbReference>
<gene>
    <name evidence="15" type="primary">resE</name>
    <name evidence="15" type="ORF">EXIGUO9Y_360158</name>
</gene>
<dbReference type="GO" id="GO:0005886">
    <property type="term" value="C:plasma membrane"/>
    <property type="evidence" value="ECO:0007669"/>
    <property type="project" value="UniProtKB-SubCell"/>
</dbReference>
<reference evidence="15 16" key="1">
    <citation type="submission" date="2019-10" db="EMBL/GenBank/DDBJ databases">
        <authorList>
            <person name="Karimi E."/>
        </authorList>
    </citation>
    <scope>NUCLEOTIDE SEQUENCE [LARGE SCALE GENOMIC DNA]</scope>
    <source>
        <strain evidence="15">Exiguobacterium sp. 9Y</strain>
    </source>
</reference>
<evidence type="ECO:0000313" key="15">
    <source>
        <dbReference type="EMBL" id="VWX37881.1"/>
    </source>
</evidence>
<dbReference type="InterPro" id="IPR003594">
    <property type="entry name" value="HATPase_dom"/>
</dbReference>
<dbReference type="InterPro" id="IPR003660">
    <property type="entry name" value="HAMP_dom"/>
</dbReference>
<keyword evidence="12" id="KW-1133">Transmembrane helix</keyword>
<dbReference type="CDD" id="cd00075">
    <property type="entry name" value="HATPase"/>
    <property type="match status" value="1"/>
</dbReference>
<feature type="domain" description="Histidine kinase" evidence="13">
    <location>
        <begin position="357"/>
        <end position="572"/>
    </location>
</feature>
<dbReference type="SUPFAM" id="SSF55785">
    <property type="entry name" value="PYP-like sensor domain (PAS domain)"/>
    <property type="match status" value="1"/>
</dbReference>
<dbReference type="InterPro" id="IPR036890">
    <property type="entry name" value="HATPase_C_sf"/>
</dbReference>
<comment type="subcellular location">
    <subcellularLocation>
        <location evidence="2">Cell membrane</location>
        <topology evidence="2">Multi-pass membrane protein</topology>
    </subcellularLocation>
</comment>
<dbReference type="PRINTS" id="PR00344">
    <property type="entry name" value="BCTRLSENSOR"/>
</dbReference>
<dbReference type="Gene3D" id="6.10.340.10">
    <property type="match status" value="1"/>
</dbReference>
<dbReference type="GO" id="GO:0007234">
    <property type="term" value="P:osmosensory signaling via phosphorelay pathway"/>
    <property type="evidence" value="ECO:0007669"/>
    <property type="project" value="TreeGrafter"/>
</dbReference>
<dbReference type="InterPro" id="IPR050351">
    <property type="entry name" value="BphY/WalK/GraS-like"/>
</dbReference>